<feature type="region of interest" description="Disordered" evidence="1">
    <location>
        <begin position="177"/>
        <end position="196"/>
    </location>
</feature>
<reference evidence="3 4" key="1">
    <citation type="submission" date="2019-02" db="EMBL/GenBank/DDBJ databases">
        <title>Deep-cultivation of Planctomycetes and their phenomic and genomic characterization uncovers novel biology.</title>
        <authorList>
            <person name="Wiegand S."/>
            <person name="Jogler M."/>
            <person name="Boedeker C."/>
            <person name="Pinto D."/>
            <person name="Vollmers J."/>
            <person name="Rivas-Marin E."/>
            <person name="Kohn T."/>
            <person name="Peeters S.H."/>
            <person name="Heuer A."/>
            <person name="Rast P."/>
            <person name="Oberbeckmann S."/>
            <person name="Bunk B."/>
            <person name="Jeske O."/>
            <person name="Meyerdierks A."/>
            <person name="Storesund J.E."/>
            <person name="Kallscheuer N."/>
            <person name="Luecker S."/>
            <person name="Lage O.M."/>
            <person name="Pohl T."/>
            <person name="Merkel B.J."/>
            <person name="Hornburger P."/>
            <person name="Mueller R.-W."/>
            <person name="Bruemmer F."/>
            <person name="Labrenz M."/>
            <person name="Spormann A.M."/>
            <person name="Op den Camp H."/>
            <person name="Overmann J."/>
            <person name="Amann R."/>
            <person name="Jetten M.S.M."/>
            <person name="Mascher T."/>
            <person name="Medema M.H."/>
            <person name="Devos D.P."/>
            <person name="Kaster A.-K."/>
            <person name="Ovreas L."/>
            <person name="Rohde M."/>
            <person name="Galperin M.Y."/>
            <person name="Jogler C."/>
        </authorList>
    </citation>
    <scope>NUCLEOTIDE SEQUENCE [LARGE SCALE GENOMIC DNA]</scope>
    <source>
        <strain evidence="3 4">ETA_A1</strain>
    </source>
</reference>
<dbReference type="Gene3D" id="2.30.110.10">
    <property type="entry name" value="Electron Transport, Fmn-binding Protein, Chain A"/>
    <property type="match status" value="1"/>
</dbReference>
<dbReference type="SUPFAM" id="SSF50475">
    <property type="entry name" value="FMN-binding split barrel"/>
    <property type="match status" value="1"/>
</dbReference>
<dbReference type="InterPro" id="IPR011576">
    <property type="entry name" value="Pyridox_Oxase_N"/>
</dbReference>
<evidence type="ECO:0000313" key="3">
    <source>
        <dbReference type="EMBL" id="QDU22751.1"/>
    </source>
</evidence>
<dbReference type="PANTHER" id="PTHR39336:SF1">
    <property type="entry name" value="PYRIDOXAMINE PHOSPHATE OXIDASE FAMILY PROTEIN (AFU_ORTHOLOGUE AFUA_6G11440)"/>
    <property type="match status" value="1"/>
</dbReference>
<proteinExistence type="predicted"/>
<dbReference type="Pfam" id="PF01243">
    <property type="entry name" value="PNPOx_N"/>
    <property type="match status" value="1"/>
</dbReference>
<evidence type="ECO:0000313" key="4">
    <source>
        <dbReference type="Proteomes" id="UP000319576"/>
    </source>
</evidence>
<feature type="domain" description="Pyridoxamine 5'-phosphate oxidase N-terminal" evidence="2">
    <location>
        <begin position="21"/>
        <end position="144"/>
    </location>
</feature>
<dbReference type="EMBL" id="CP036273">
    <property type="protein sequence ID" value="QDU22751.1"/>
    <property type="molecule type" value="Genomic_DNA"/>
</dbReference>
<organism evidence="3 4">
    <name type="scientific">Urbifossiella limnaea</name>
    <dbReference type="NCBI Taxonomy" id="2528023"/>
    <lineage>
        <taxon>Bacteria</taxon>
        <taxon>Pseudomonadati</taxon>
        <taxon>Planctomycetota</taxon>
        <taxon>Planctomycetia</taxon>
        <taxon>Gemmatales</taxon>
        <taxon>Gemmataceae</taxon>
        <taxon>Urbifossiella</taxon>
    </lineage>
</organism>
<sequence length="196" mass="21569">MNFIVLWGVKGGRVGKVFEGLDDDLRRFISRQHVFFVATAPLAADGHVNLSPKGLDTFRVLGPTTVAYLDLTGSGVETIAHLRENGRLTVMFCAFEGRPRILRLYGRGRAVEPTDAAWAELAPHFPELPGVRSVVVLEVERIAISCGYAVPRYEYAGDRPQLTEWCEKKSPEALSDYRAKKNRTSIDGLPGLPSAG</sequence>
<keyword evidence="4" id="KW-1185">Reference proteome</keyword>
<dbReference type="AlphaFoldDB" id="A0A517XZ32"/>
<dbReference type="InterPro" id="IPR012349">
    <property type="entry name" value="Split_barrel_FMN-bd"/>
</dbReference>
<accession>A0A517XZ32</accession>
<dbReference type="PANTHER" id="PTHR39336">
    <property type="entry name" value="PYRIDOXAMINE PHOSPHATE OXIDASE FAMILY PROTEIN (AFU_ORTHOLOGUE AFUA_6G11440)"/>
    <property type="match status" value="1"/>
</dbReference>
<dbReference type="Proteomes" id="UP000319576">
    <property type="component" value="Chromosome"/>
</dbReference>
<gene>
    <name evidence="3" type="ORF">ETAA1_47370</name>
</gene>
<evidence type="ECO:0000256" key="1">
    <source>
        <dbReference type="SAM" id="MobiDB-lite"/>
    </source>
</evidence>
<dbReference type="KEGG" id="uli:ETAA1_47370"/>
<evidence type="ECO:0000259" key="2">
    <source>
        <dbReference type="Pfam" id="PF01243"/>
    </source>
</evidence>
<protein>
    <submittedName>
        <fullName evidence="3">Pyridoxamine 5'-phosphate oxidase</fullName>
    </submittedName>
</protein>
<name>A0A517XZ32_9BACT</name>